<gene>
    <name evidence="1" type="ORF">HZA61_08430</name>
</gene>
<dbReference type="InterPro" id="IPR000801">
    <property type="entry name" value="Esterase-like"/>
</dbReference>
<dbReference type="PANTHER" id="PTHR48098:SF1">
    <property type="entry name" value="DIACYLGLYCEROL ACYLTRANSFERASE_MYCOLYLTRANSFERASE AG85A"/>
    <property type="match status" value="1"/>
</dbReference>
<dbReference type="InterPro" id="IPR050583">
    <property type="entry name" value="Mycobacterial_A85_antigen"/>
</dbReference>
<dbReference type="GO" id="GO:0016747">
    <property type="term" value="F:acyltransferase activity, transferring groups other than amino-acyl groups"/>
    <property type="evidence" value="ECO:0007669"/>
    <property type="project" value="TreeGrafter"/>
</dbReference>
<reference evidence="1" key="1">
    <citation type="submission" date="2020-07" db="EMBL/GenBank/DDBJ databases">
        <title>Huge and variable diversity of episymbiotic CPR bacteria and DPANN archaea in groundwater ecosystems.</title>
        <authorList>
            <person name="He C.Y."/>
            <person name="Keren R."/>
            <person name="Whittaker M."/>
            <person name="Farag I.F."/>
            <person name="Doudna J."/>
            <person name="Cate J.H.D."/>
            <person name="Banfield J.F."/>
        </authorList>
    </citation>
    <scope>NUCLEOTIDE SEQUENCE</scope>
    <source>
        <strain evidence="1">NC_groundwater_1813_Pr3_B-0.1um_71_17</strain>
    </source>
</reference>
<evidence type="ECO:0008006" key="3">
    <source>
        <dbReference type="Google" id="ProtNLM"/>
    </source>
</evidence>
<evidence type="ECO:0000313" key="1">
    <source>
        <dbReference type="EMBL" id="MBI5169499.1"/>
    </source>
</evidence>
<dbReference type="AlphaFoldDB" id="A0A933WAP9"/>
<proteinExistence type="predicted"/>
<dbReference type="Gene3D" id="3.40.50.1820">
    <property type="entry name" value="alpha/beta hydrolase"/>
    <property type="match status" value="1"/>
</dbReference>
<dbReference type="EMBL" id="JACRIW010000055">
    <property type="protein sequence ID" value="MBI5169499.1"/>
    <property type="molecule type" value="Genomic_DNA"/>
</dbReference>
<dbReference type="PANTHER" id="PTHR48098">
    <property type="entry name" value="ENTEROCHELIN ESTERASE-RELATED"/>
    <property type="match status" value="1"/>
</dbReference>
<protein>
    <recommendedName>
        <fullName evidence="3">Esterase family protein</fullName>
    </recommendedName>
</protein>
<accession>A0A933WAP9</accession>
<dbReference type="InterPro" id="IPR029058">
    <property type="entry name" value="AB_hydrolase_fold"/>
</dbReference>
<evidence type="ECO:0000313" key="2">
    <source>
        <dbReference type="Proteomes" id="UP000696931"/>
    </source>
</evidence>
<organism evidence="1 2">
    <name type="scientific">Eiseniibacteriota bacterium</name>
    <dbReference type="NCBI Taxonomy" id="2212470"/>
    <lineage>
        <taxon>Bacteria</taxon>
        <taxon>Candidatus Eiseniibacteriota</taxon>
    </lineage>
</organism>
<dbReference type="Proteomes" id="UP000696931">
    <property type="component" value="Unassembled WGS sequence"/>
</dbReference>
<comment type="caution">
    <text evidence="1">The sequence shown here is derived from an EMBL/GenBank/DDBJ whole genome shotgun (WGS) entry which is preliminary data.</text>
</comment>
<dbReference type="SUPFAM" id="SSF53474">
    <property type="entry name" value="alpha/beta-Hydrolases"/>
    <property type="match status" value="1"/>
</dbReference>
<name>A0A933WAP9_UNCEI</name>
<dbReference type="Pfam" id="PF00756">
    <property type="entry name" value="Esterase"/>
    <property type="match status" value="1"/>
</dbReference>
<sequence length="294" mass="32289">MVNGGRAVFFAAFLAVTGTSGLPAGRIENFEMPAPSLHQAQRDCRVYLPPSYELQAAAGRRYPVIVFLHGWPGSEGNWPGQGRVGETLDRLIRARAIPEVIGLFPDGTGSGHLGRSIWLDAANGGSQLETYLAHDLPLWADRTFRTIPEARMRAVIGLSDGGTGAFNVALRHPSVYGAAGSHSGVFRLAPDWSSGPLFSDGAAGDRERAAHSPLLYVASIADSARRMTLYFDCGREDEELRGNVEMDSLLTALRVPHEFHEFHGSHEWGYWRAHIEESLRAVTRGMRDEVRERQ</sequence>